<keyword evidence="5" id="KW-1185">Reference proteome</keyword>
<dbReference type="AlphaFoldDB" id="A0A0C4DK52"/>
<evidence type="ECO:0000256" key="2">
    <source>
        <dbReference type="SAM" id="Phobius"/>
    </source>
</evidence>
<reference evidence="5" key="2">
    <citation type="submission" date="2010-05" db="EMBL/GenBank/DDBJ databases">
        <title>The genome sequence of Magnaporthe poae strain ATCC 64411.</title>
        <authorList>
            <person name="Ma L.-J."/>
            <person name="Dead R."/>
            <person name="Young S."/>
            <person name="Zeng Q."/>
            <person name="Koehrsen M."/>
            <person name="Alvarado L."/>
            <person name="Berlin A."/>
            <person name="Chapman S.B."/>
            <person name="Chen Z."/>
            <person name="Freedman E."/>
            <person name="Gellesch M."/>
            <person name="Goldberg J."/>
            <person name="Griggs A."/>
            <person name="Gujja S."/>
            <person name="Heilman E.R."/>
            <person name="Heiman D."/>
            <person name="Hepburn T."/>
            <person name="Howarth C."/>
            <person name="Jen D."/>
            <person name="Larson L."/>
            <person name="Mehta T."/>
            <person name="Neiman D."/>
            <person name="Pearson M."/>
            <person name="Roberts A."/>
            <person name="Saif S."/>
            <person name="Shea T."/>
            <person name="Shenoy N."/>
            <person name="Sisk P."/>
            <person name="Stolte C."/>
            <person name="Sykes S."/>
            <person name="Walk T."/>
            <person name="White J."/>
            <person name="Yandava C."/>
            <person name="Haas B."/>
            <person name="Nusbaum C."/>
            <person name="Birren B."/>
        </authorList>
    </citation>
    <scope>NUCLEOTIDE SEQUENCE [LARGE SCALE GENOMIC DNA]</scope>
    <source>
        <strain evidence="5">ATCC 64411 / 73-15</strain>
    </source>
</reference>
<evidence type="ECO:0008006" key="6">
    <source>
        <dbReference type="Google" id="ProtNLM"/>
    </source>
</evidence>
<dbReference type="OrthoDB" id="5148443at2759"/>
<proteinExistence type="predicted"/>
<dbReference type="VEuPathDB" id="FungiDB:MAPG_00114"/>
<feature type="compositionally biased region" description="Polar residues" evidence="1">
    <location>
        <begin position="863"/>
        <end position="872"/>
    </location>
</feature>
<keyword evidence="2" id="KW-1133">Transmembrane helix</keyword>
<dbReference type="EMBL" id="ADBL01000020">
    <property type="status" value="NOT_ANNOTATED_CDS"/>
    <property type="molecule type" value="Genomic_DNA"/>
</dbReference>
<organism evidence="4 5">
    <name type="scientific">Magnaporthiopsis poae (strain ATCC 64411 / 73-15)</name>
    <name type="common">Kentucky bluegrass fungus</name>
    <name type="synonym">Magnaporthe poae</name>
    <dbReference type="NCBI Taxonomy" id="644358"/>
    <lineage>
        <taxon>Eukaryota</taxon>
        <taxon>Fungi</taxon>
        <taxon>Dikarya</taxon>
        <taxon>Ascomycota</taxon>
        <taxon>Pezizomycotina</taxon>
        <taxon>Sordariomycetes</taxon>
        <taxon>Sordariomycetidae</taxon>
        <taxon>Magnaporthales</taxon>
        <taxon>Magnaporthaceae</taxon>
        <taxon>Magnaporthiopsis</taxon>
    </lineage>
</organism>
<feature type="transmembrane region" description="Helical" evidence="2">
    <location>
        <begin position="732"/>
        <end position="757"/>
    </location>
</feature>
<dbReference type="EMBL" id="GL876966">
    <property type="protein sequence ID" value="KLU81019.1"/>
    <property type="molecule type" value="Genomic_DNA"/>
</dbReference>
<feature type="transmembrane region" description="Helical" evidence="2">
    <location>
        <begin position="637"/>
        <end position="658"/>
    </location>
</feature>
<dbReference type="Proteomes" id="UP000011715">
    <property type="component" value="Unassembled WGS sequence"/>
</dbReference>
<reference evidence="3" key="1">
    <citation type="submission" date="2010-05" db="EMBL/GenBank/DDBJ databases">
        <title>The Genome Sequence of Magnaporthe poae strain ATCC 64411.</title>
        <authorList>
            <consortium name="The Broad Institute Genome Sequencing Platform"/>
            <consortium name="Broad Institute Genome Sequencing Center for Infectious Disease"/>
            <person name="Ma L.-J."/>
            <person name="Dead R."/>
            <person name="Young S."/>
            <person name="Zeng Q."/>
            <person name="Koehrsen M."/>
            <person name="Alvarado L."/>
            <person name="Berlin A."/>
            <person name="Chapman S.B."/>
            <person name="Chen Z."/>
            <person name="Freedman E."/>
            <person name="Gellesch M."/>
            <person name="Goldberg J."/>
            <person name="Griggs A."/>
            <person name="Gujja S."/>
            <person name="Heilman E.R."/>
            <person name="Heiman D."/>
            <person name="Hepburn T."/>
            <person name="Howarth C."/>
            <person name="Jen D."/>
            <person name="Larson L."/>
            <person name="Mehta T."/>
            <person name="Neiman D."/>
            <person name="Pearson M."/>
            <person name="Roberts A."/>
            <person name="Saif S."/>
            <person name="Shea T."/>
            <person name="Shenoy N."/>
            <person name="Sisk P."/>
            <person name="Stolte C."/>
            <person name="Sykes S."/>
            <person name="Walk T."/>
            <person name="White J."/>
            <person name="Yandava C."/>
            <person name="Haas B."/>
            <person name="Nusbaum C."/>
            <person name="Birren B."/>
        </authorList>
    </citation>
    <scope>NUCLEOTIDE SEQUENCE</scope>
    <source>
        <strain evidence="3">ATCC 64411</strain>
    </source>
</reference>
<gene>
    <name evidence="3" type="ORF">MAPG_00114</name>
</gene>
<feature type="region of interest" description="Disordered" evidence="1">
    <location>
        <begin position="131"/>
        <end position="179"/>
    </location>
</feature>
<evidence type="ECO:0000313" key="4">
    <source>
        <dbReference type="EnsemblFungi" id="MAPG_00114T0"/>
    </source>
</evidence>
<evidence type="ECO:0000313" key="3">
    <source>
        <dbReference type="EMBL" id="KLU81019.1"/>
    </source>
</evidence>
<keyword evidence="2" id="KW-0472">Membrane</keyword>
<reference evidence="3" key="3">
    <citation type="submission" date="2011-03" db="EMBL/GenBank/DDBJ databases">
        <title>Annotation of Magnaporthe poae ATCC 64411.</title>
        <authorList>
            <person name="Ma L.-J."/>
            <person name="Dead R."/>
            <person name="Young S.K."/>
            <person name="Zeng Q."/>
            <person name="Gargeya S."/>
            <person name="Fitzgerald M."/>
            <person name="Haas B."/>
            <person name="Abouelleil A."/>
            <person name="Alvarado L."/>
            <person name="Arachchi H.M."/>
            <person name="Berlin A."/>
            <person name="Brown A."/>
            <person name="Chapman S.B."/>
            <person name="Chen Z."/>
            <person name="Dunbar C."/>
            <person name="Freedman E."/>
            <person name="Gearin G."/>
            <person name="Gellesch M."/>
            <person name="Goldberg J."/>
            <person name="Griggs A."/>
            <person name="Gujja S."/>
            <person name="Heiman D."/>
            <person name="Howarth C."/>
            <person name="Larson L."/>
            <person name="Lui A."/>
            <person name="MacDonald P.J.P."/>
            <person name="Mehta T."/>
            <person name="Montmayeur A."/>
            <person name="Murphy C."/>
            <person name="Neiman D."/>
            <person name="Pearson M."/>
            <person name="Priest M."/>
            <person name="Roberts A."/>
            <person name="Saif S."/>
            <person name="Shea T."/>
            <person name="Shenoy N."/>
            <person name="Sisk P."/>
            <person name="Stolte C."/>
            <person name="Sykes S."/>
            <person name="Yandava C."/>
            <person name="Wortman J."/>
            <person name="Nusbaum C."/>
            <person name="Birren B."/>
        </authorList>
    </citation>
    <scope>NUCLEOTIDE SEQUENCE</scope>
    <source>
        <strain evidence="3">ATCC 64411</strain>
    </source>
</reference>
<sequence length="897" mass="93255">MTIPSKGLMDSRLGRGSLVAVPSFLLGILFLLVWHSGDANTLGQLSRRLGSEYRVGVVNNLGPWRETLETVVSPETADAIERDRQLRRSVGAAVDFTRGLTRDLGERFELPSLMEASNSLELVRKNLDGDDATKGVRKRTPGSPSLSERHRLLPRKPLFGLGKKNKAENETESSGNPLKDLGKSALDVVLTPFKDMLGSITNGITKNLGGAPMFLGIGIGAGAAQGLKIAPADKINQLTAKIAADNGQEATGLNPAIQSLGQGLSAAIVGAFNVSLLAGEPLSDVALKFADGLGSGVSSGLKLGGNNKQAAAPPSGSKASDVAGAFAFGLSNSVARSVNLSGGMPGILGGGGGGDGGGKGKGKGLDLSVLGKMFPGINAGSVAQGFARGLLQGAGDSIEAMGGVKALVNGTARMPTAMPNGTISFDDSITIGFGPSLNLSTIINTATFSKGVQTLVDLLRCEGISGAFLLIAGLRNSGALPKKSNFNGGDGGTPGAPDKIMTTIREVIPNGTITFVSGGNRYEVEGEVLLTAVMGSLFGVGNGIRINGHKIVTFAALLVVHIFIAVLIFVSILPLAMGLEGARSLLSRAQLQHALPRQTPRWVGVLWLFVTVPSLALILIFGALVGGNKPEGHFRTAHSVLGLITIILGIPAIALYYIDSRLPDVKVRIMASLGGGGGGDRTKAELRFLLLRTLANQVFQTLGTSAVLTGFGDLAATVLCFTTLIVPFPAAIAVGFAIASVSNVGQLLAWLDFYIAWRVSRGGKNLNLAGVGVGGGGMEEGAAGGKGGERSDMSPSSETGADYYGTAAAAKEARTVYGYQPQPQPQETRDVAGYQHKLQEATHGVYGYQHQSKESRDVYGYQPQHQHQSQESGDVYGYQHQSQGPVRDVKVIYCEKE</sequence>
<feature type="transmembrane region" description="Helical" evidence="2">
    <location>
        <begin position="702"/>
        <end position="726"/>
    </location>
</feature>
<name>A0A0C4DK52_MAGP6</name>
<feature type="transmembrane region" description="Helical" evidence="2">
    <location>
        <begin position="602"/>
        <end position="625"/>
    </location>
</feature>
<accession>A0A0C4DK52</accession>
<dbReference type="EMBL" id="ADBL01000021">
    <property type="status" value="NOT_ANNOTATED_CDS"/>
    <property type="molecule type" value="Genomic_DNA"/>
</dbReference>
<reference evidence="4" key="4">
    <citation type="journal article" date="2015" name="G3 (Bethesda)">
        <title>Genome sequences of three phytopathogenic species of the Magnaporthaceae family of fungi.</title>
        <authorList>
            <person name="Okagaki L.H."/>
            <person name="Nunes C.C."/>
            <person name="Sailsbery J."/>
            <person name="Clay B."/>
            <person name="Brown D."/>
            <person name="John T."/>
            <person name="Oh Y."/>
            <person name="Young N."/>
            <person name="Fitzgerald M."/>
            <person name="Haas B.J."/>
            <person name="Zeng Q."/>
            <person name="Young S."/>
            <person name="Adiconis X."/>
            <person name="Fan L."/>
            <person name="Levin J.Z."/>
            <person name="Mitchell T.K."/>
            <person name="Okubara P.A."/>
            <person name="Farman M.L."/>
            <person name="Kohn L.M."/>
            <person name="Birren B."/>
            <person name="Ma L.-J."/>
            <person name="Dean R.A."/>
        </authorList>
    </citation>
    <scope>NUCLEOTIDE SEQUENCE</scope>
    <source>
        <strain evidence="4">ATCC 64411 / 73-15</strain>
    </source>
</reference>
<dbReference type="eggNOG" id="ENOG502SHWA">
    <property type="taxonomic scope" value="Eukaryota"/>
</dbReference>
<keyword evidence="2" id="KW-0812">Transmembrane</keyword>
<feature type="region of interest" description="Disordered" evidence="1">
    <location>
        <begin position="850"/>
        <end position="884"/>
    </location>
</feature>
<evidence type="ECO:0000313" key="5">
    <source>
        <dbReference type="Proteomes" id="UP000011715"/>
    </source>
</evidence>
<reference evidence="4" key="5">
    <citation type="submission" date="2015-06" db="UniProtKB">
        <authorList>
            <consortium name="EnsemblFungi"/>
        </authorList>
    </citation>
    <scope>IDENTIFICATION</scope>
    <source>
        <strain evidence="4">ATCC 64411</strain>
    </source>
</reference>
<protein>
    <recommendedName>
        <fullName evidence="6">Cytochrome b561 domain-containing protein</fullName>
    </recommendedName>
</protein>
<evidence type="ECO:0000256" key="1">
    <source>
        <dbReference type="SAM" id="MobiDB-lite"/>
    </source>
</evidence>
<dbReference type="EnsemblFungi" id="MAPG_00114T0">
    <property type="protein sequence ID" value="MAPG_00114T0"/>
    <property type="gene ID" value="MAPG_00114"/>
</dbReference>
<feature type="transmembrane region" description="Helical" evidence="2">
    <location>
        <begin position="554"/>
        <end position="581"/>
    </location>
</feature>